<evidence type="ECO:0000256" key="1">
    <source>
        <dbReference type="SAM" id="Phobius"/>
    </source>
</evidence>
<accession>A0A318SIK9</accession>
<gene>
    <name evidence="2" type="ORF">DFQ15_10681</name>
</gene>
<feature type="transmembrane region" description="Helical" evidence="1">
    <location>
        <begin position="38"/>
        <end position="56"/>
    </location>
</feature>
<sequence length="322" mass="34698">MTKQPRTGRVNAWFLARLPRQDTQVLTQRNVYILPSRAGLALAATLLVLLVASINFELNLGYLLTFLLAGAALVGMHLGHGTLRGLTLHLVPPEPAFAGSAATLEVQLASERATPRHAVSLAVQGSDARAWTDVPAGGQATVRIAFEAPARGIHPVPPVTAETRFPIGSFRVWALWRPASEVLVYPAPELPPPPLPTGEPRAGTAALQMHAHGPGEIDGVRAYQRGDPVRLVVWKKAARAIAAGTDDLVSRDTHQSQQQDLWLDHAQAGTTDMETRLSRLCSWVQQAERLGVPYGLRLPGLQIAPAHGAAHQRRCLEALARC</sequence>
<keyword evidence="1" id="KW-0812">Transmembrane</keyword>
<dbReference type="AlphaFoldDB" id="A0A318SIK9"/>
<name>A0A318SIK9_9BURK</name>
<keyword evidence="1" id="KW-0472">Membrane</keyword>
<keyword evidence="3" id="KW-1185">Reference proteome</keyword>
<comment type="caution">
    <text evidence="2">The sequence shown here is derived from an EMBL/GenBank/DDBJ whole genome shotgun (WGS) entry which is preliminary data.</text>
</comment>
<dbReference type="OrthoDB" id="5298497at2"/>
<protein>
    <submittedName>
        <fullName evidence="2">Uncharacterized protein (DUF58 family)</fullName>
    </submittedName>
</protein>
<dbReference type="PANTHER" id="PTHR34351:SF1">
    <property type="entry name" value="SLR1927 PROTEIN"/>
    <property type="match status" value="1"/>
</dbReference>
<dbReference type="EMBL" id="QJTC01000006">
    <property type="protein sequence ID" value="PYE78573.1"/>
    <property type="molecule type" value="Genomic_DNA"/>
</dbReference>
<dbReference type="PANTHER" id="PTHR34351">
    <property type="entry name" value="SLR1927 PROTEIN-RELATED"/>
    <property type="match status" value="1"/>
</dbReference>
<dbReference type="Proteomes" id="UP000247540">
    <property type="component" value="Unassembled WGS sequence"/>
</dbReference>
<keyword evidence="1" id="KW-1133">Transmembrane helix</keyword>
<evidence type="ECO:0000313" key="3">
    <source>
        <dbReference type="Proteomes" id="UP000247540"/>
    </source>
</evidence>
<evidence type="ECO:0000313" key="2">
    <source>
        <dbReference type="EMBL" id="PYE78573.1"/>
    </source>
</evidence>
<dbReference type="RefSeq" id="WP_110465107.1">
    <property type="nucleotide sequence ID" value="NZ_JAMOFZ010000006.1"/>
</dbReference>
<proteinExistence type="predicted"/>
<reference evidence="2 3" key="1">
    <citation type="submission" date="2018-06" db="EMBL/GenBank/DDBJ databases">
        <title>Genomic Encyclopedia of Type Strains, Phase III (KMG-III): the genomes of soil and plant-associated and newly described type strains.</title>
        <authorList>
            <person name="Whitman W."/>
        </authorList>
    </citation>
    <scope>NUCLEOTIDE SEQUENCE [LARGE SCALE GENOMIC DNA]</scope>
    <source>
        <strain evidence="2 3">CECT 7646</strain>
    </source>
</reference>
<organism evidence="2 3">
    <name type="scientific">Xylophilus ampelinus</name>
    <dbReference type="NCBI Taxonomy" id="54067"/>
    <lineage>
        <taxon>Bacteria</taxon>
        <taxon>Pseudomonadati</taxon>
        <taxon>Pseudomonadota</taxon>
        <taxon>Betaproteobacteria</taxon>
        <taxon>Burkholderiales</taxon>
        <taxon>Xylophilus</taxon>
    </lineage>
</organism>
<feature type="transmembrane region" description="Helical" evidence="1">
    <location>
        <begin position="62"/>
        <end position="79"/>
    </location>
</feature>